<dbReference type="Proteomes" id="UP000050514">
    <property type="component" value="Unassembled WGS sequence"/>
</dbReference>
<feature type="transmembrane region" description="Helical" evidence="6">
    <location>
        <begin position="110"/>
        <end position="126"/>
    </location>
</feature>
<proteinExistence type="predicted"/>
<evidence type="ECO:0000256" key="4">
    <source>
        <dbReference type="ARBA" id="ARBA00022989"/>
    </source>
</evidence>
<dbReference type="RefSeq" id="WP_061919708.1">
    <property type="nucleotide sequence ID" value="NZ_DF967971.1"/>
</dbReference>
<dbReference type="Pfam" id="PF00482">
    <property type="entry name" value="T2SSF"/>
    <property type="match status" value="1"/>
</dbReference>
<evidence type="ECO:0000259" key="7">
    <source>
        <dbReference type="Pfam" id="PF00482"/>
    </source>
</evidence>
<dbReference type="STRING" id="360411.AC812_04765"/>
<evidence type="ECO:0000256" key="2">
    <source>
        <dbReference type="ARBA" id="ARBA00022475"/>
    </source>
</evidence>
<feature type="transmembrane region" description="Helical" evidence="6">
    <location>
        <begin position="259"/>
        <end position="284"/>
    </location>
</feature>
<feature type="domain" description="Type II secretion system protein GspF" evidence="7">
    <location>
        <begin position="146"/>
        <end position="276"/>
    </location>
</feature>
<feature type="transmembrane region" description="Helical" evidence="6">
    <location>
        <begin position="6"/>
        <end position="23"/>
    </location>
</feature>
<evidence type="ECO:0000256" key="5">
    <source>
        <dbReference type="ARBA" id="ARBA00023136"/>
    </source>
</evidence>
<name>A0A0P6XN32_9CHLR</name>
<evidence type="ECO:0000256" key="1">
    <source>
        <dbReference type="ARBA" id="ARBA00004651"/>
    </source>
</evidence>
<evidence type="ECO:0000313" key="9">
    <source>
        <dbReference type="Proteomes" id="UP000050514"/>
    </source>
</evidence>
<evidence type="ECO:0000313" key="8">
    <source>
        <dbReference type="EMBL" id="KPL76636.1"/>
    </source>
</evidence>
<dbReference type="PATRIC" id="fig|360411.5.peg.49"/>
<keyword evidence="5 6" id="KW-0472">Membrane</keyword>
<feature type="transmembrane region" description="Helical" evidence="6">
    <location>
        <begin position="79"/>
        <end position="104"/>
    </location>
</feature>
<keyword evidence="9" id="KW-1185">Reference proteome</keyword>
<dbReference type="GO" id="GO:0005886">
    <property type="term" value="C:plasma membrane"/>
    <property type="evidence" value="ECO:0007669"/>
    <property type="project" value="UniProtKB-SubCell"/>
</dbReference>
<evidence type="ECO:0000256" key="3">
    <source>
        <dbReference type="ARBA" id="ARBA00022692"/>
    </source>
</evidence>
<comment type="caution">
    <text evidence="8">The sequence shown here is derived from an EMBL/GenBank/DDBJ whole genome shotgun (WGS) entry which is preliminary data.</text>
</comment>
<comment type="subcellular location">
    <subcellularLocation>
        <location evidence="1">Cell membrane</location>
        <topology evidence="1">Multi-pass membrane protein</topology>
    </subcellularLocation>
</comment>
<dbReference type="InterPro" id="IPR018076">
    <property type="entry name" value="T2SS_GspF_dom"/>
</dbReference>
<evidence type="ECO:0000256" key="6">
    <source>
        <dbReference type="SAM" id="Phobius"/>
    </source>
</evidence>
<protein>
    <recommendedName>
        <fullName evidence="7">Type II secretion system protein GspF domain-containing protein</fullName>
    </recommendedName>
</protein>
<keyword evidence="4 6" id="KW-1133">Transmembrane helix</keyword>
<dbReference type="EMBL" id="LGHJ01000011">
    <property type="protein sequence ID" value="KPL76636.1"/>
    <property type="molecule type" value="Genomic_DNA"/>
</dbReference>
<dbReference type="OrthoDB" id="157372at2"/>
<reference evidence="8 9" key="1">
    <citation type="submission" date="2015-07" db="EMBL/GenBank/DDBJ databases">
        <title>Draft genome of Bellilinea caldifistulae DSM 17877.</title>
        <authorList>
            <person name="Hemp J."/>
            <person name="Ward L.M."/>
            <person name="Pace L.A."/>
            <person name="Fischer W.W."/>
        </authorList>
    </citation>
    <scope>NUCLEOTIDE SEQUENCE [LARGE SCALE GENOMIC DNA]</scope>
    <source>
        <strain evidence="8 9">GOMI-1</strain>
    </source>
</reference>
<keyword evidence="2" id="KW-1003">Cell membrane</keyword>
<accession>A0A0P6XN32</accession>
<sequence>MDAYQVRQIVALVLAALAAFFAYRMAKTIRFERGAAARVSGMLDGSNQSAFDRYGEQYIKTRPGSLVDHLKMAQLGGKYADWTVGGILARSLVYGGAVLVYLLLTQPGPIFWLAVPIAAYYPILRVRSAANDTRAEIQRLMPETATALAAEMSAGASPEQALSRAAEIPGPLGKILKEAVSESSRSGRPAFTSGTAEGVVLEVLARYNLPALLRFGVQLDQVAGKGVEGPRVMSEVARGFAREYRAHVQMAAASLDNTLLMPMTVFFFAPFMVAILLPILLALFSAF</sequence>
<gene>
    <name evidence="8" type="ORF">AC812_04765</name>
</gene>
<keyword evidence="3 6" id="KW-0812">Transmembrane</keyword>
<organism evidence="8 9">
    <name type="scientific">Bellilinea caldifistulae</name>
    <dbReference type="NCBI Taxonomy" id="360411"/>
    <lineage>
        <taxon>Bacteria</taxon>
        <taxon>Bacillati</taxon>
        <taxon>Chloroflexota</taxon>
        <taxon>Anaerolineae</taxon>
        <taxon>Anaerolineales</taxon>
        <taxon>Anaerolineaceae</taxon>
        <taxon>Bellilinea</taxon>
    </lineage>
</organism>
<dbReference type="AlphaFoldDB" id="A0A0P6XN32"/>